<dbReference type="Ensembl" id="ENSMLUT00000030960.1">
    <property type="protein sequence ID" value="ENSMLUP00000019170.1"/>
    <property type="gene ID" value="ENSMLUG00000024489.1"/>
</dbReference>
<keyword evidence="5" id="KW-0472">Membrane</keyword>
<protein>
    <recommendedName>
        <fullName evidence="12">Interleukin 17 receptor D</fullName>
    </recommendedName>
</protein>
<proteinExistence type="predicted"/>
<evidence type="ECO:0000256" key="1">
    <source>
        <dbReference type="ARBA" id="ARBA00004479"/>
    </source>
</evidence>
<reference evidence="10" key="2">
    <citation type="submission" date="2025-08" db="UniProtKB">
        <authorList>
            <consortium name="Ensembl"/>
        </authorList>
    </citation>
    <scope>IDENTIFICATION</scope>
</reference>
<reference evidence="10" key="3">
    <citation type="submission" date="2025-09" db="UniProtKB">
        <authorList>
            <consortium name="Ensembl"/>
        </authorList>
    </citation>
    <scope>IDENTIFICATION</scope>
</reference>
<evidence type="ECO:0000256" key="6">
    <source>
        <dbReference type="ARBA" id="ARBA00023170"/>
    </source>
</evidence>
<dbReference type="GO" id="GO:0016020">
    <property type="term" value="C:membrane"/>
    <property type="evidence" value="ECO:0007669"/>
    <property type="project" value="UniProtKB-SubCell"/>
</dbReference>
<keyword evidence="6" id="KW-0675">Receptor</keyword>
<keyword evidence="2" id="KW-0812">Transmembrane</keyword>
<dbReference type="HOGENOM" id="CLU_024846_0_0_1"/>
<dbReference type="Proteomes" id="UP000001074">
    <property type="component" value="Unassembled WGS sequence"/>
</dbReference>
<dbReference type="PANTHER" id="PTHR15583">
    <property type="entry name" value="INTERLEUKIN-17 RECEPTOR"/>
    <property type="match status" value="1"/>
</dbReference>
<dbReference type="InParanoid" id="G1Q637"/>
<feature type="domain" description="Interleukin 17 receptor D N-terminal" evidence="9">
    <location>
        <begin position="8"/>
        <end position="115"/>
    </location>
</feature>
<feature type="domain" description="SEFIR" evidence="8">
    <location>
        <begin position="320"/>
        <end position="440"/>
    </location>
</feature>
<keyword evidence="4" id="KW-1133">Transmembrane helix</keyword>
<dbReference type="eggNOG" id="ENOG502QV61">
    <property type="taxonomic scope" value="Eukaryota"/>
</dbReference>
<dbReference type="STRING" id="59463.ENSMLUP00000019170"/>
<evidence type="ECO:0000259" key="8">
    <source>
        <dbReference type="Pfam" id="PF08357"/>
    </source>
</evidence>
<dbReference type="GO" id="GO:0030368">
    <property type="term" value="F:interleukin-17 receptor activity"/>
    <property type="evidence" value="ECO:0007669"/>
    <property type="project" value="InterPro"/>
</dbReference>
<keyword evidence="11" id="KW-1185">Reference proteome</keyword>
<evidence type="ECO:0000313" key="11">
    <source>
        <dbReference type="Proteomes" id="UP000001074"/>
    </source>
</evidence>
<keyword evidence="7" id="KW-0325">Glycoprotein</keyword>
<accession>G1Q637</accession>
<dbReference type="InterPro" id="IPR031951">
    <property type="entry name" value="IL17R_D_N"/>
</dbReference>
<evidence type="ECO:0000256" key="5">
    <source>
        <dbReference type="ARBA" id="ARBA00023136"/>
    </source>
</evidence>
<evidence type="ECO:0008006" key="12">
    <source>
        <dbReference type="Google" id="ProtNLM"/>
    </source>
</evidence>
<evidence type="ECO:0000259" key="9">
    <source>
        <dbReference type="Pfam" id="PF16742"/>
    </source>
</evidence>
<dbReference type="EMBL" id="AAPE02027032">
    <property type="status" value="NOT_ANNOTATED_CDS"/>
    <property type="molecule type" value="Genomic_DNA"/>
</dbReference>
<evidence type="ECO:0000256" key="7">
    <source>
        <dbReference type="ARBA" id="ARBA00023180"/>
    </source>
</evidence>
<keyword evidence="3" id="KW-0732">Signal</keyword>
<evidence type="ECO:0000256" key="4">
    <source>
        <dbReference type="ARBA" id="ARBA00022989"/>
    </source>
</evidence>
<reference evidence="10 11" key="1">
    <citation type="journal article" date="2011" name="Nature">
        <title>A high-resolution map of human evolutionary constraint using 29 mammals.</title>
        <authorList>
            <person name="Lindblad-Toh K."/>
            <person name="Garber M."/>
            <person name="Zuk O."/>
            <person name="Lin M.F."/>
            <person name="Parker B.J."/>
            <person name="Washietl S."/>
            <person name="Kheradpour P."/>
            <person name="Ernst J."/>
            <person name="Jordan G."/>
            <person name="Mauceli E."/>
            <person name="Ward L.D."/>
            <person name="Lowe C.B."/>
            <person name="Holloway A.K."/>
            <person name="Clamp M."/>
            <person name="Gnerre S."/>
            <person name="Alfoldi J."/>
            <person name="Beal K."/>
            <person name="Chang J."/>
            <person name="Clawson H."/>
            <person name="Cuff J."/>
            <person name="Di Palma F."/>
            <person name="Fitzgerald S."/>
            <person name="Flicek P."/>
            <person name="Guttman M."/>
            <person name="Hubisz M.J."/>
            <person name="Jaffe D.B."/>
            <person name="Jungreis I."/>
            <person name="Kent W.J."/>
            <person name="Kostka D."/>
            <person name="Lara M."/>
            <person name="Martins A.L."/>
            <person name="Massingham T."/>
            <person name="Moltke I."/>
            <person name="Raney B.J."/>
            <person name="Rasmussen M.D."/>
            <person name="Robinson J."/>
            <person name="Stark A."/>
            <person name="Vilella A.J."/>
            <person name="Wen J."/>
            <person name="Xie X."/>
            <person name="Zody M.C."/>
            <person name="Baldwin J."/>
            <person name="Bloom T."/>
            <person name="Chin C.W."/>
            <person name="Heiman D."/>
            <person name="Nicol R."/>
            <person name="Nusbaum C."/>
            <person name="Young S."/>
            <person name="Wilkinson J."/>
            <person name="Worley K.C."/>
            <person name="Kovar C.L."/>
            <person name="Muzny D.M."/>
            <person name="Gibbs R.A."/>
            <person name="Cree A."/>
            <person name="Dihn H.H."/>
            <person name="Fowler G."/>
            <person name="Jhangiani S."/>
            <person name="Joshi V."/>
            <person name="Lee S."/>
            <person name="Lewis L.R."/>
            <person name="Nazareth L.V."/>
            <person name="Okwuonu G."/>
            <person name="Santibanez J."/>
            <person name="Warren W.C."/>
            <person name="Mardis E.R."/>
            <person name="Weinstock G.M."/>
            <person name="Wilson R.K."/>
            <person name="Delehaunty K."/>
            <person name="Dooling D."/>
            <person name="Fronik C."/>
            <person name="Fulton L."/>
            <person name="Fulton B."/>
            <person name="Graves T."/>
            <person name="Minx P."/>
            <person name="Sodergren E."/>
            <person name="Birney E."/>
            <person name="Margulies E.H."/>
            <person name="Herrero J."/>
            <person name="Green E.D."/>
            <person name="Haussler D."/>
            <person name="Siepel A."/>
            <person name="Goldman N."/>
            <person name="Pollard K.S."/>
            <person name="Pedersen J.S."/>
            <person name="Lander E.S."/>
            <person name="Kellis M."/>
        </authorList>
    </citation>
    <scope>NUCLEOTIDE SEQUENCE [LARGE SCALE GENOMIC DNA]</scope>
</reference>
<dbReference type="Pfam" id="PF16742">
    <property type="entry name" value="IL17R_D_N"/>
    <property type="match status" value="1"/>
</dbReference>
<dbReference type="GeneTree" id="ENSGT00940000156669"/>
<evidence type="ECO:0000256" key="2">
    <source>
        <dbReference type="ARBA" id="ARBA00022692"/>
    </source>
</evidence>
<dbReference type="Gene3D" id="3.40.50.11530">
    <property type="match status" value="1"/>
</dbReference>
<evidence type="ECO:0000313" key="10">
    <source>
        <dbReference type="Ensembl" id="ENSMLUP00000019170.1"/>
    </source>
</evidence>
<name>G1Q637_MYOLU</name>
<organism evidence="10 11">
    <name type="scientific">Myotis lucifugus</name>
    <name type="common">Little brown bat</name>
    <dbReference type="NCBI Taxonomy" id="59463"/>
    <lineage>
        <taxon>Eukaryota</taxon>
        <taxon>Metazoa</taxon>
        <taxon>Chordata</taxon>
        <taxon>Craniata</taxon>
        <taxon>Vertebrata</taxon>
        <taxon>Euteleostomi</taxon>
        <taxon>Mammalia</taxon>
        <taxon>Eutheria</taxon>
        <taxon>Laurasiatheria</taxon>
        <taxon>Chiroptera</taxon>
        <taxon>Yangochiroptera</taxon>
        <taxon>Vespertilionidae</taxon>
        <taxon>Myotis</taxon>
    </lineage>
</organism>
<dbReference type="PANTHER" id="PTHR15583:SF14">
    <property type="entry name" value="INTERLEUKIN-17 RECEPTOR D"/>
    <property type="match status" value="1"/>
</dbReference>
<dbReference type="InterPro" id="IPR013568">
    <property type="entry name" value="SEFIR_dom"/>
</dbReference>
<dbReference type="AlphaFoldDB" id="G1Q637"/>
<sequence>LGSLLIKSDCSTYLNPVGKCVIADTQNITISQFACHDQVAVTILWSPRALGIEFLRGFRVIPEELKLEGRQFQQLILKDLEQLNSSFKTVTESQPFLNMKFETNLFVKIVPFPSIKNESNYHPLFFRTRACDLLLQPDHLACNPFWKPPNLSITQYGSDMQVSFDHAPHTFAFRFLYLHYKLKHEGPFKRKTSKLEQNTETTSCLLQNASPGDYIIELFDDTNTTRKVMHYPSSQCTPPRAGPIRAVAITVPLVVIFTSATFTAMCRRKRQENTCSHLDAESSESRTYTSALQRPWPRPKVFCFPVETARMHGHSLQDFCGPWEDYSLCREGQKEWVIPKIHESQFLIVVCSKGMKYFLDKKNYKHKSCGRSSGKGELFLVAVSAIAKKLRQAKHSSSEALSKFPAVRVDYSCEGAGPGDLGPSTKYKLRHRLPQLCSHLHSRETTASPRTRQQENYFRSKYVTICNMPQLIPKEPEWLEKQFMPTQHPPL</sequence>
<comment type="subcellular location">
    <subcellularLocation>
        <location evidence="1">Membrane</location>
        <topology evidence="1">Single-pass type I membrane protein</topology>
    </subcellularLocation>
</comment>
<evidence type="ECO:0000256" key="3">
    <source>
        <dbReference type="ARBA" id="ARBA00022729"/>
    </source>
</evidence>
<dbReference type="Pfam" id="PF08357">
    <property type="entry name" value="SEFIR"/>
    <property type="match status" value="1"/>
</dbReference>
<dbReference type="InterPro" id="IPR039465">
    <property type="entry name" value="IL-17_rcpt-like"/>
</dbReference>